<evidence type="ECO:0000256" key="2">
    <source>
        <dbReference type="ARBA" id="ARBA00022643"/>
    </source>
</evidence>
<gene>
    <name evidence="5" type="ORF">J2S19_001362</name>
</gene>
<dbReference type="Pfam" id="PF03358">
    <property type="entry name" value="FMN_red"/>
    <property type="match status" value="1"/>
</dbReference>
<dbReference type="EC" id="1.5.1.38" evidence="5"/>
<sequence length="175" mass="19473">MSKVVIITGEPNETSRLYGILNFVRKVLQENDIPFKTISVHTLPAEEFIRAKFDSVQIIQANKLVEASSGVIVLTPVYKAAYSGILKTFLDLLPQKSLKEKVVLPLVIGGSIGHLLAIEYALNPVLSAIGATQFVNGVYTVDKQIVRLEQHQFTIHEEAQQRLNEALNSFMNQLK</sequence>
<dbReference type="InterPro" id="IPR005025">
    <property type="entry name" value="FMN_Rdtase-like_dom"/>
</dbReference>
<dbReference type="PANTHER" id="PTHR43408">
    <property type="entry name" value="FMN REDUCTASE (NADPH)"/>
    <property type="match status" value="1"/>
</dbReference>
<dbReference type="PANTHER" id="PTHR43408:SF1">
    <property type="entry name" value="FMN REDUCTASE (NADPH)"/>
    <property type="match status" value="1"/>
</dbReference>
<keyword evidence="1" id="KW-0285">Flavoprotein</keyword>
<dbReference type="Gene3D" id="3.40.50.360">
    <property type="match status" value="1"/>
</dbReference>
<dbReference type="InterPro" id="IPR051814">
    <property type="entry name" value="NAD(P)H-dep_FMN_reductase"/>
</dbReference>
<accession>A0ABT9ZCW3</accession>
<organism evidence="5 6">
    <name type="scientific">Metabacillus malikii</name>
    <dbReference type="NCBI Taxonomy" id="1504265"/>
    <lineage>
        <taxon>Bacteria</taxon>
        <taxon>Bacillati</taxon>
        <taxon>Bacillota</taxon>
        <taxon>Bacilli</taxon>
        <taxon>Bacillales</taxon>
        <taxon>Bacillaceae</taxon>
        <taxon>Metabacillus</taxon>
    </lineage>
</organism>
<dbReference type="NCBIfam" id="TIGR03567">
    <property type="entry name" value="FMN_reduc_SsuE"/>
    <property type="match status" value="1"/>
</dbReference>
<dbReference type="EMBL" id="JAUSUD010000004">
    <property type="protein sequence ID" value="MDQ0230110.1"/>
    <property type="molecule type" value="Genomic_DNA"/>
</dbReference>
<evidence type="ECO:0000256" key="3">
    <source>
        <dbReference type="ARBA" id="ARBA00023002"/>
    </source>
</evidence>
<name>A0ABT9ZCW3_9BACI</name>
<dbReference type="GO" id="GO:0052873">
    <property type="term" value="F:FMN reductase (NADPH) activity"/>
    <property type="evidence" value="ECO:0007669"/>
    <property type="project" value="UniProtKB-EC"/>
</dbReference>
<evidence type="ECO:0000256" key="1">
    <source>
        <dbReference type="ARBA" id="ARBA00022630"/>
    </source>
</evidence>
<reference evidence="5 6" key="1">
    <citation type="submission" date="2023-07" db="EMBL/GenBank/DDBJ databases">
        <title>Genomic Encyclopedia of Type Strains, Phase IV (KMG-IV): sequencing the most valuable type-strain genomes for metagenomic binning, comparative biology and taxonomic classification.</title>
        <authorList>
            <person name="Goeker M."/>
        </authorList>
    </citation>
    <scope>NUCLEOTIDE SEQUENCE [LARGE SCALE GENOMIC DNA]</scope>
    <source>
        <strain evidence="5 6">DSM 29005</strain>
    </source>
</reference>
<evidence type="ECO:0000259" key="4">
    <source>
        <dbReference type="Pfam" id="PF03358"/>
    </source>
</evidence>
<comment type="caution">
    <text evidence="5">The sequence shown here is derived from an EMBL/GenBank/DDBJ whole genome shotgun (WGS) entry which is preliminary data.</text>
</comment>
<evidence type="ECO:0000313" key="6">
    <source>
        <dbReference type="Proteomes" id="UP001234495"/>
    </source>
</evidence>
<keyword evidence="2" id="KW-0288">FMN</keyword>
<keyword evidence="3 5" id="KW-0560">Oxidoreductase</keyword>
<keyword evidence="6" id="KW-1185">Reference proteome</keyword>
<evidence type="ECO:0000313" key="5">
    <source>
        <dbReference type="EMBL" id="MDQ0230110.1"/>
    </source>
</evidence>
<dbReference type="Proteomes" id="UP001234495">
    <property type="component" value="Unassembled WGS sequence"/>
</dbReference>
<proteinExistence type="predicted"/>
<protein>
    <submittedName>
        <fullName evidence="5">FMN reductase</fullName>
        <ecNumber evidence="5">1.5.1.38</ecNumber>
    </submittedName>
</protein>
<dbReference type="RefSeq" id="WP_307338926.1">
    <property type="nucleotide sequence ID" value="NZ_JAUSUD010000004.1"/>
</dbReference>
<dbReference type="InterPro" id="IPR020048">
    <property type="entry name" value="NADPH-dep_FMN_reduc_SsuE"/>
</dbReference>
<dbReference type="InterPro" id="IPR029039">
    <property type="entry name" value="Flavoprotein-like_sf"/>
</dbReference>
<feature type="domain" description="NADPH-dependent FMN reductase-like" evidence="4">
    <location>
        <begin position="3"/>
        <end position="143"/>
    </location>
</feature>
<dbReference type="SUPFAM" id="SSF52218">
    <property type="entry name" value="Flavoproteins"/>
    <property type="match status" value="1"/>
</dbReference>